<evidence type="ECO:0000313" key="2">
    <source>
        <dbReference type="EMBL" id="CAF4545384.1"/>
    </source>
</evidence>
<name>A0A8S2GB02_9BILA</name>
<gene>
    <name evidence="1" type="ORF">OVA965_LOCUS45721</name>
    <name evidence="2" type="ORF">TMI583_LOCUS49488</name>
</gene>
<comment type="caution">
    <text evidence="1">The sequence shown here is derived from an EMBL/GenBank/DDBJ whole genome shotgun (WGS) entry which is preliminary data.</text>
</comment>
<organism evidence="1 3">
    <name type="scientific">Didymodactylos carnosus</name>
    <dbReference type="NCBI Taxonomy" id="1234261"/>
    <lineage>
        <taxon>Eukaryota</taxon>
        <taxon>Metazoa</taxon>
        <taxon>Spiralia</taxon>
        <taxon>Gnathifera</taxon>
        <taxon>Rotifera</taxon>
        <taxon>Eurotatoria</taxon>
        <taxon>Bdelloidea</taxon>
        <taxon>Philodinida</taxon>
        <taxon>Philodinidae</taxon>
        <taxon>Didymodactylos</taxon>
    </lineage>
</organism>
<evidence type="ECO:0000313" key="3">
    <source>
        <dbReference type="Proteomes" id="UP000677228"/>
    </source>
</evidence>
<protein>
    <submittedName>
        <fullName evidence="1">Uncharacterized protein</fullName>
    </submittedName>
</protein>
<dbReference type="AlphaFoldDB" id="A0A8S2GB02"/>
<feature type="non-terminal residue" evidence="1">
    <location>
        <position position="1"/>
    </location>
</feature>
<proteinExistence type="predicted"/>
<dbReference type="EMBL" id="CAJOBA010108268">
    <property type="protein sequence ID" value="CAF4545384.1"/>
    <property type="molecule type" value="Genomic_DNA"/>
</dbReference>
<reference evidence="1" key="1">
    <citation type="submission" date="2021-02" db="EMBL/GenBank/DDBJ databases">
        <authorList>
            <person name="Nowell W R."/>
        </authorList>
    </citation>
    <scope>NUCLEOTIDE SEQUENCE</scope>
</reference>
<dbReference type="EMBL" id="CAJNOK010074541">
    <property type="protein sequence ID" value="CAF1670927.1"/>
    <property type="molecule type" value="Genomic_DNA"/>
</dbReference>
<dbReference type="Proteomes" id="UP000682733">
    <property type="component" value="Unassembled WGS sequence"/>
</dbReference>
<evidence type="ECO:0000313" key="1">
    <source>
        <dbReference type="EMBL" id="CAF1670927.1"/>
    </source>
</evidence>
<sequence>LIDGTMHGQVLQDFLKSLADLPEDERDELMKKIIEKTATLDDPEIKRQLLEEILKNPENLSASALQELVKNVGELPPDLQKKLYQELLNKKDDLSPSVLEEIIRNSANVPQEVLMELLKSVDKLAPSTLAELAKHLNVLPDEVRSKLFSEMMMS</sequence>
<dbReference type="Proteomes" id="UP000677228">
    <property type="component" value="Unassembled WGS sequence"/>
</dbReference>
<accession>A0A8S2GB02</accession>
<feature type="non-terminal residue" evidence="1">
    <location>
        <position position="154"/>
    </location>
</feature>